<protein>
    <submittedName>
        <fullName evidence="1">Uncharacterized protein</fullName>
    </submittedName>
</protein>
<reference evidence="1 2" key="1">
    <citation type="submission" date="2020-01" db="EMBL/GenBank/DDBJ databases">
        <title>Patterns of diversity and host range of bacteriophage communities associated with bean-nodulatin bacteria.</title>
        <authorList>
            <person name="Vann Cauwenberghe J."/>
            <person name="Santamaria R.I."/>
            <person name="Bustos P."/>
            <person name="Juarez S."/>
            <person name="Gonzalez V."/>
        </authorList>
    </citation>
    <scope>NUCLEOTIDE SEQUENCE [LARGE SCALE GENOMIC DNA]</scope>
    <source>
        <strain evidence="2">RHph</strain>
    </source>
</reference>
<sequence>MVNKMFQDNVSKVLKPSSEWSVLKNVTVMDPDGWDRQNFEISWDELISEEEFDRRAMRSTVLFVRKDDVQSDIS</sequence>
<name>A0A7S5R7J9_9CAUD</name>
<gene>
    <name evidence="1" type="ORF">EVB97_008</name>
</gene>
<keyword evidence="2" id="KW-1185">Reference proteome</keyword>
<accession>A0A7S5R7J9</accession>
<evidence type="ECO:0000313" key="2">
    <source>
        <dbReference type="Proteomes" id="UP000655883"/>
    </source>
</evidence>
<proteinExistence type="predicted"/>
<dbReference type="EMBL" id="MN988525">
    <property type="protein sequence ID" value="QIG72566.1"/>
    <property type="molecule type" value="Genomic_DNA"/>
</dbReference>
<organism evidence="1 2">
    <name type="scientific">Rhizobium phage RHph_Y65</name>
    <dbReference type="NCBI Taxonomy" id="2509785"/>
    <lineage>
        <taxon>Viruses</taxon>
        <taxon>Duplodnaviria</taxon>
        <taxon>Heunggongvirae</taxon>
        <taxon>Uroviricota</taxon>
        <taxon>Caudoviricetes</taxon>
        <taxon>Kleczkowskaviridae</taxon>
        <taxon>Cuauhnahuacvirus</taxon>
        <taxon>Cuauhnahuacvirus Y65</taxon>
    </lineage>
</organism>
<dbReference type="Proteomes" id="UP000655883">
    <property type="component" value="Segment"/>
</dbReference>
<evidence type="ECO:0000313" key="1">
    <source>
        <dbReference type="EMBL" id="QIG72566.1"/>
    </source>
</evidence>